<evidence type="ECO:0000256" key="1">
    <source>
        <dbReference type="SAM" id="MobiDB-lite"/>
    </source>
</evidence>
<keyword evidence="3" id="KW-1185">Reference proteome</keyword>
<protein>
    <submittedName>
        <fullName evidence="2">Uncharacterized protein</fullName>
    </submittedName>
</protein>
<sequence>MTKDDVEYFRAFGRVICACCSRRIKRPYRAGVTRSRLPRLTQERKKERISHNQATLSPLLVWVSLLTPHSNTSLTHSLVLIALKKGMKYCIRCERFHPTFVWKNDFHQDEHPSFSSTHGPTPNEHQVEGERRKLARLFVNDGSGPNGHGGSDSTPSRSDGQLFFCKSGCRRAADATTNYSSRGGLEDDDFDDADDDLSSSFITADNHY</sequence>
<dbReference type="EMBL" id="LNIX01000017">
    <property type="protein sequence ID" value="OXA45835.1"/>
    <property type="molecule type" value="Genomic_DNA"/>
</dbReference>
<reference evidence="2 3" key="1">
    <citation type="submission" date="2015-12" db="EMBL/GenBank/DDBJ databases">
        <title>The genome of Folsomia candida.</title>
        <authorList>
            <person name="Faddeeva A."/>
            <person name="Derks M.F."/>
            <person name="Anvar Y."/>
            <person name="Smit S."/>
            <person name="Van Straalen N."/>
            <person name="Roelofs D."/>
        </authorList>
    </citation>
    <scope>NUCLEOTIDE SEQUENCE [LARGE SCALE GENOMIC DNA]</scope>
    <source>
        <strain evidence="2 3">VU population</strain>
        <tissue evidence="2">Whole body</tissue>
    </source>
</reference>
<dbReference type="AlphaFoldDB" id="A0A226DJX0"/>
<dbReference type="Proteomes" id="UP000198287">
    <property type="component" value="Unassembled WGS sequence"/>
</dbReference>
<organism evidence="2 3">
    <name type="scientific">Folsomia candida</name>
    <name type="common">Springtail</name>
    <dbReference type="NCBI Taxonomy" id="158441"/>
    <lineage>
        <taxon>Eukaryota</taxon>
        <taxon>Metazoa</taxon>
        <taxon>Ecdysozoa</taxon>
        <taxon>Arthropoda</taxon>
        <taxon>Hexapoda</taxon>
        <taxon>Collembola</taxon>
        <taxon>Entomobryomorpha</taxon>
        <taxon>Isotomoidea</taxon>
        <taxon>Isotomidae</taxon>
        <taxon>Proisotominae</taxon>
        <taxon>Folsomia</taxon>
    </lineage>
</organism>
<evidence type="ECO:0000313" key="3">
    <source>
        <dbReference type="Proteomes" id="UP000198287"/>
    </source>
</evidence>
<name>A0A226DJX0_FOLCA</name>
<feature type="region of interest" description="Disordered" evidence="1">
    <location>
        <begin position="139"/>
        <end position="159"/>
    </location>
</feature>
<evidence type="ECO:0000313" key="2">
    <source>
        <dbReference type="EMBL" id="OXA45835.1"/>
    </source>
</evidence>
<proteinExistence type="predicted"/>
<gene>
    <name evidence="2" type="ORF">Fcan01_19726</name>
</gene>
<accession>A0A226DJX0</accession>
<comment type="caution">
    <text evidence="2">The sequence shown here is derived from an EMBL/GenBank/DDBJ whole genome shotgun (WGS) entry which is preliminary data.</text>
</comment>